<evidence type="ECO:0008006" key="3">
    <source>
        <dbReference type="Google" id="ProtNLM"/>
    </source>
</evidence>
<evidence type="ECO:0000313" key="1">
    <source>
        <dbReference type="EMBL" id="RUT28470.1"/>
    </source>
</evidence>
<organism evidence="1 2">
    <name type="scientific">Paenibacillus zeisoli</name>
    <dbReference type="NCBI Taxonomy" id="2496267"/>
    <lineage>
        <taxon>Bacteria</taxon>
        <taxon>Bacillati</taxon>
        <taxon>Bacillota</taxon>
        <taxon>Bacilli</taxon>
        <taxon>Bacillales</taxon>
        <taxon>Paenibacillaceae</taxon>
        <taxon>Paenibacillus</taxon>
    </lineage>
</organism>
<dbReference type="AlphaFoldDB" id="A0A3S1BQR0"/>
<name>A0A3S1BQR0_9BACL</name>
<dbReference type="Proteomes" id="UP000272464">
    <property type="component" value="Unassembled WGS sequence"/>
</dbReference>
<keyword evidence="2" id="KW-1185">Reference proteome</keyword>
<accession>A0A3S1BQR0</accession>
<dbReference type="RefSeq" id="WP_127200609.1">
    <property type="nucleotide sequence ID" value="NZ_RZNX01000010.1"/>
</dbReference>
<proteinExistence type="predicted"/>
<gene>
    <name evidence="1" type="ORF">EJP77_17825</name>
</gene>
<reference evidence="1 2" key="1">
    <citation type="submission" date="2018-12" db="EMBL/GenBank/DDBJ databases">
        <authorList>
            <person name="Sun L."/>
            <person name="Chen Z."/>
        </authorList>
    </citation>
    <scope>NUCLEOTIDE SEQUENCE [LARGE SCALE GENOMIC DNA]</scope>
    <source>
        <strain evidence="1 2">3-5-3</strain>
    </source>
</reference>
<comment type="caution">
    <text evidence="1">The sequence shown here is derived from an EMBL/GenBank/DDBJ whole genome shotgun (WGS) entry which is preliminary data.</text>
</comment>
<sequence>MNPSSLQPLTTKELNYIADSIMNEDLLIKQSAAAAAVSQNANVQQALSQYISTHQQHLQLLTDTLKEHQALAPNQVQ</sequence>
<dbReference type="EMBL" id="RZNX01000010">
    <property type="protein sequence ID" value="RUT28470.1"/>
    <property type="molecule type" value="Genomic_DNA"/>
</dbReference>
<evidence type="ECO:0000313" key="2">
    <source>
        <dbReference type="Proteomes" id="UP000272464"/>
    </source>
</evidence>
<protein>
    <recommendedName>
        <fullName evidence="3">Spore coat protein</fullName>
    </recommendedName>
</protein>